<evidence type="ECO:0000256" key="2">
    <source>
        <dbReference type="ARBA" id="ARBA00022741"/>
    </source>
</evidence>
<dbReference type="InterPro" id="IPR003439">
    <property type="entry name" value="ABC_transporter-like_ATP-bd"/>
</dbReference>
<evidence type="ECO:0000256" key="3">
    <source>
        <dbReference type="ARBA" id="ARBA00022840"/>
    </source>
</evidence>
<dbReference type="InterPro" id="IPR027417">
    <property type="entry name" value="P-loop_NTPase"/>
</dbReference>
<dbReference type="PROSITE" id="PS50893">
    <property type="entry name" value="ABC_TRANSPORTER_2"/>
    <property type="match status" value="1"/>
</dbReference>
<dbReference type="SMART" id="SM00382">
    <property type="entry name" value="AAA"/>
    <property type="match status" value="1"/>
</dbReference>
<dbReference type="PANTHER" id="PTHR42939">
    <property type="entry name" value="ABC TRANSPORTER ATP-BINDING PROTEIN ALBC-RELATED"/>
    <property type="match status" value="1"/>
</dbReference>
<keyword evidence="3 5" id="KW-0067">ATP-binding</keyword>
<dbReference type="EMBL" id="JBHUME010000015">
    <property type="protein sequence ID" value="MFD2615075.1"/>
    <property type="molecule type" value="Genomic_DNA"/>
</dbReference>
<keyword evidence="2" id="KW-0547">Nucleotide-binding</keyword>
<sequence>MQLLEVSIRKAGYEEQYSVIHDIGFRLQEGELIGLIGPNGAGKSTTIKSILGLTKHMDGAIHFTGPTGNYAYIPEQPILYDSMTLWEHMELAASAYGLERESFLSRAEELLIQFRLSEVRHHLPSSFSKGMQQKIMLILGFLIRPDVYIVDEPFVGLDPKATKDFLDLLLLERKRGAGVLMSTHVLDTAERICDSFVLISDGRIVAQGTLDEVRAQCGLHDAPLFECFHSLT</sequence>
<dbReference type="InterPro" id="IPR003593">
    <property type="entry name" value="AAA+_ATPase"/>
</dbReference>
<evidence type="ECO:0000313" key="5">
    <source>
        <dbReference type="EMBL" id="MFD2615075.1"/>
    </source>
</evidence>
<protein>
    <submittedName>
        <fullName evidence="5">ABC transporter ATP-binding protein</fullName>
    </submittedName>
</protein>
<evidence type="ECO:0000256" key="1">
    <source>
        <dbReference type="ARBA" id="ARBA00022448"/>
    </source>
</evidence>
<comment type="caution">
    <text evidence="5">The sequence shown here is derived from an EMBL/GenBank/DDBJ whole genome shotgun (WGS) entry which is preliminary data.</text>
</comment>
<dbReference type="PANTHER" id="PTHR42939:SF2">
    <property type="entry name" value="ABC-TYPE TRANSPORTER ATP-BINDING PROTEIN ECSA"/>
    <property type="match status" value="1"/>
</dbReference>
<dbReference type="SUPFAM" id="SSF52540">
    <property type="entry name" value="P-loop containing nucleoside triphosphate hydrolases"/>
    <property type="match status" value="1"/>
</dbReference>
<reference evidence="6" key="1">
    <citation type="journal article" date="2019" name="Int. J. Syst. Evol. Microbiol.">
        <title>The Global Catalogue of Microorganisms (GCM) 10K type strain sequencing project: providing services to taxonomists for standard genome sequencing and annotation.</title>
        <authorList>
            <consortium name="The Broad Institute Genomics Platform"/>
            <consortium name="The Broad Institute Genome Sequencing Center for Infectious Disease"/>
            <person name="Wu L."/>
            <person name="Ma J."/>
        </authorList>
    </citation>
    <scope>NUCLEOTIDE SEQUENCE [LARGE SCALE GENOMIC DNA]</scope>
    <source>
        <strain evidence="6">KCTC 3950</strain>
    </source>
</reference>
<dbReference type="Pfam" id="PF00005">
    <property type="entry name" value="ABC_tran"/>
    <property type="match status" value="1"/>
</dbReference>
<accession>A0ABW5PIE1</accession>
<dbReference type="RefSeq" id="WP_377606597.1">
    <property type="nucleotide sequence ID" value="NZ_JBHUME010000015.1"/>
</dbReference>
<feature type="domain" description="ABC transporter" evidence="4">
    <location>
        <begin position="1"/>
        <end position="226"/>
    </location>
</feature>
<proteinExistence type="predicted"/>
<keyword evidence="6" id="KW-1185">Reference proteome</keyword>
<dbReference type="GO" id="GO:0005524">
    <property type="term" value="F:ATP binding"/>
    <property type="evidence" value="ECO:0007669"/>
    <property type="project" value="UniProtKB-KW"/>
</dbReference>
<keyword evidence="1" id="KW-0813">Transport</keyword>
<dbReference type="InterPro" id="IPR017871">
    <property type="entry name" value="ABC_transporter-like_CS"/>
</dbReference>
<dbReference type="InterPro" id="IPR051782">
    <property type="entry name" value="ABC_Transporter_VariousFunc"/>
</dbReference>
<name>A0ABW5PIE1_9BACL</name>
<dbReference type="PROSITE" id="PS00211">
    <property type="entry name" value="ABC_TRANSPORTER_1"/>
    <property type="match status" value="1"/>
</dbReference>
<dbReference type="Proteomes" id="UP001597541">
    <property type="component" value="Unassembled WGS sequence"/>
</dbReference>
<organism evidence="5 6">
    <name type="scientific">Paenibacillus gansuensis</name>
    <dbReference type="NCBI Taxonomy" id="306542"/>
    <lineage>
        <taxon>Bacteria</taxon>
        <taxon>Bacillati</taxon>
        <taxon>Bacillota</taxon>
        <taxon>Bacilli</taxon>
        <taxon>Bacillales</taxon>
        <taxon>Paenibacillaceae</taxon>
        <taxon>Paenibacillus</taxon>
    </lineage>
</organism>
<evidence type="ECO:0000259" key="4">
    <source>
        <dbReference type="PROSITE" id="PS50893"/>
    </source>
</evidence>
<gene>
    <name evidence="5" type="ORF">ACFSUF_21895</name>
</gene>
<dbReference type="CDD" id="cd03230">
    <property type="entry name" value="ABC_DR_subfamily_A"/>
    <property type="match status" value="1"/>
</dbReference>
<dbReference type="Gene3D" id="3.40.50.300">
    <property type="entry name" value="P-loop containing nucleotide triphosphate hydrolases"/>
    <property type="match status" value="1"/>
</dbReference>
<evidence type="ECO:0000313" key="6">
    <source>
        <dbReference type="Proteomes" id="UP001597541"/>
    </source>
</evidence>